<organism evidence="1">
    <name type="scientific">Arundo donax</name>
    <name type="common">Giant reed</name>
    <name type="synonym">Donax arundinaceus</name>
    <dbReference type="NCBI Taxonomy" id="35708"/>
    <lineage>
        <taxon>Eukaryota</taxon>
        <taxon>Viridiplantae</taxon>
        <taxon>Streptophyta</taxon>
        <taxon>Embryophyta</taxon>
        <taxon>Tracheophyta</taxon>
        <taxon>Spermatophyta</taxon>
        <taxon>Magnoliopsida</taxon>
        <taxon>Liliopsida</taxon>
        <taxon>Poales</taxon>
        <taxon>Poaceae</taxon>
        <taxon>PACMAD clade</taxon>
        <taxon>Arundinoideae</taxon>
        <taxon>Arundineae</taxon>
        <taxon>Arundo</taxon>
    </lineage>
</organism>
<dbReference type="EMBL" id="GBRH01181995">
    <property type="protein sequence ID" value="JAE15901.1"/>
    <property type="molecule type" value="Transcribed_RNA"/>
</dbReference>
<evidence type="ECO:0000313" key="1">
    <source>
        <dbReference type="EMBL" id="JAE15901.1"/>
    </source>
</evidence>
<reference evidence="1" key="1">
    <citation type="submission" date="2014-09" db="EMBL/GenBank/DDBJ databases">
        <authorList>
            <person name="Magalhaes I.L.F."/>
            <person name="Oliveira U."/>
            <person name="Santos F.R."/>
            <person name="Vidigal T.H.D.A."/>
            <person name="Brescovit A.D."/>
            <person name="Santos A.J."/>
        </authorList>
    </citation>
    <scope>NUCLEOTIDE SEQUENCE</scope>
    <source>
        <tissue evidence="1">Shoot tissue taken approximately 20 cm above the soil surface</tissue>
    </source>
</reference>
<protein>
    <submittedName>
        <fullName evidence="1">Uncharacterized protein</fullName>
    </submittedName>
</protein>
<proteinExistence type="predicted"/>
<reference evidence="1" key="2">
    <citation type="journal article" date="2015" name="Data Brief">
        <title>Shoot transcriptome of the giant reed, Arundo donax.</title>
        <authorList>
            <person name="Barrero R.A."/>
            <person name="Guerrero F.D."/>
            <person name="Moolhuijzen P."/>
            <person name="Goolsby J.A."/>
            <person name="Tidwell J."/>
            <person name="Bellgard S.E."/>
            <person name="Bellgard M.I."/>
        </authorList>
    </citation>
    <scope>NUCLEOTIDE SEQUENCE</scope>
    <source>
        <tissue evidence="1">Shoot tissue taken approximately 20 cm above the soil surface</tissue>
    </source>
</reference>
<accession>A0A0A9G028</accession>
<dbReference type="AlphaFoldDB" id="A0A0A9G028"/>
<name>A0A0A9G028_ARUDO</name>
<sequence>MGLLVGTGPRRCDSQRLWELDWLRLPSAVSTSLVGSASAALSSSSFAQWHHRLEYLCGSHLSTLVRRGLLGSVSGDVSLDQC</sequence>